<dbReference type="InterPro" id="IPR011081">
    <property type="entry name" value="Big_4"/>
</dbReference>
<protein>
    <submittedName>
        <fullName evidence="4">Uncharacterized protein</fullName>
    </submittedName>
</protein>
<dbReference type="InterPro" id="IPR049162">
    <property type="entry name" value="GH59_C"/>
</dbReference>
<keyword evidence="5" id="KW-1185">Reference proteome</keyword>
<dbReference type="InterPro" id="IPR001286">
    <property type="entry name" value="Glyco_hydro_59"/>
</dbReference>
<feature type="domain" description="Glycosyl hydrolase family 59 C-terminal lectin" evidence="3">
    <location>
        <begin position="909"/>
        <end position="1079"/>
    </location>
</feature>
<evidence type="ECO:0000259" key="3">
    <source>
        <dbReference type="Pfam" id="PF21708"/>
    </source>
</evidence>
<dbReference type="RefSeq" id="WP_286219071.1">
    <property type="nucleotide sequence ID" value="NZ_AP027729.1"/>
</dbReference>
<dbReference type="InterPro" id="IPR049161">
    <property type="entry name" value="GH59_cat"/>
</dbReference>
<dbReference type="Gene3D" id="2.60.120.260">
    <property type="entry name" value="Galactose-binding domain-like"/>
    <property type="match status" value="1"/>
</dbReference>
<evidence type="ECO:0000259" key="2">
    <source>
        <dbReference type="Pfam" id="PF07532"/>
    </source>
</evidence>
<dbReference type="Proteomes" id="UP001321475">
    <property type="component" value="Chromosome"/>
</dbReference>
<dbReference type="PANTHER" id="PTHR15172:SF1">
    <property type="entry name" value="GALACTOCEREBROSIDASE"/>
    <property type="match status" value="1"/>
</dbReference>
<feature type="domain" description="Glycosyl hydrolase family 59 catalytic" evidence="1">
    <location>
        <begin position="353"/>
        <end position="688"/>
    </location>
</feature>
<feature type="domain" description="Bacterial Ig-like" evidence="2">
    <location>
        <begin position="1300"/>
        <end position="1336"/>
    </location>
</feature>
<name>A0ABM8G1X1_9CELL</name>
<evidence type="ECO:0000259" key="1">
    <source>
        <dbReference type="Pfam" id="PF02057"/>
    </source>
</evidence>
<dbReference type="SUPFAM" id="SSF51445">
    <property type="entry name" value="(Trans)glycosidases"/>
    <property type="match status" value="1"/>
</dbReference>
<dbReference type="Pfam" id="PF21708">
    <property type="entry name" value="Glyco_hydro_59_C"/>
    <property type="match status" value="1"/>
</dbReference>
<dbReference type="Gene3D" id="2.60.40.1180">
    <property type="entry name" value="Golgi alpha-mannosidase II"/>
    <property type="match status" value="1"/>
</dbReference>
<dbReference type="PANTHER" id="PTHR15172">
    <property type="entry name" value="GALACTOCEREBROSIDASE"/>
    <property type="match status" value="1"/>
</dbReference>
<gene>
    <name evidence="4" type="ORF">GCM10025865_13090</name>
</gene>
<sequence length="1738" mass="182273">MRRRRSVAVVATAALTSGALVPAIVVGGAGAAAAAVPSTIHAAAYLGADALDETSLPATIGDGDQPVEWDLDADAFAAPYATVEVEGTVGGDGTDAGETVTGEVEVLPPSDAPLTYFVDAGHNGDSQDRAYSDLLTDSRAFTGAITLATDLHNDLPDQAFVDGENDWGYTFGGSNNYKISVPGGDPDPADAETLASYDKYELGVRTNGSQIGYRLALDPGTYTLSSGFYEFYAGSQARYRVITPTVSYTLDGEAESDALDQADLVTDAGATTRLLVNSAFTIPEGATDVALTYVSTSGEAPSLSWFAIAQGDVAQTLDDAAGTSEPDPDDPDTVDVTVDAADIAADNVNGLTFKGFGVLSGNSSSAVLMDYKSEHPEEYAHFLEVLFGGDRPLIDHVKIEMGDDRNNSTGSDPATMRLEDEPANVARAPGFQLAADAAKLNPDLRVSILRWNAPAWADTNDKIYTWYKNTILAAYREYGYMVDYVNPGVNEHSADLGWTQEFADRVKTDDAGYVSDDASLAGFRDGEAELFHEIKTVISDEVGTGTFGDEMVADADLREAVDVAAFHYNTNDDGAGNFKRLAQELDTEVWNSEAQATFSNTSFRQNNNVADPTVEGTGLGGTGSALEMANTVVKGFVNSNRTHFIYQPAIGSFFEGGQYSFKELVSARDPWSGWMHYDAGLAVLQHFADFSEAGWENDDNTAGIWRAVPEASMTTASGTNPVDGRNGEPNYMTLAAPDASDFTTVVVNDSEKTKTYRITPASFTFDEGTELGVWETRGADDGQAFDANYKRHVADVAADADGAYTVTVEPYSIVSITSLDVTTDESWTTPLPVEGERTVLDLGAGEGGHAGSSDGVDADVLWQDGYDYTDRTVPVIGDGGGLTDETEGFVDSRGGPTGTIPLYTWDRNGGFEAVETDDSGWVLRQQVDRETTGIGGAWNGGDPVTAVGDRRWTNYEAGVDVRFPDEGTANYAALGARSSGGGGSANLGGTAYALTLSSDGAWQLQRMGRAVDSGSVADDGWDGSAWHRLTVRAVGADITASIDGDEVASYTDTDPYRSGWVDLGSSFDHTEFDDLTVTRVADDVPYYGEYLDDLETNDLGDPPSDVLVYAGDWAHANGKGMYQYMRSTSTTSQEGASVAYTFTGSGLDLIGANGGTATLDVTVDGEPVEVNAATHVSGDFQAMYSLRGLPWGEHTVTVSLASGTLVLDAVGVVSEPADEPASGDALDALATALADAEEVTRDDDFTDETWGLLQTAIAMAREAVDDPASYRLDVEGAAALTQRLENGSSPLAYRITALADVSLATPTGDAPGLPETLAATLDDGTTRDVPVTWDVEEASFDEDWATVSVAGGYGSATTTAQVEVVPAGTTFFADLNGTQDVLGEPSPAFTAISGLLGDQLVNDAPDQKLGGDATWGHFGTNAAGADEVYGKGVVAGPYSKLTTTGIYTANQVGAQVGYTVDLPAGDYTITAGSHSWWAGNARSADVLLTHDGGTSTVDSITLDTATPSRVLSYDVELAEDGPLTIALEATNTQSPMLSWVGVVAADVTDPEPVEVVPAVSVSQPVCEDGAVVAGSISGSAMDGVARYVVKEWVDGAAGGYSSGEDLAAGDYVVRAWPAEGVTLTPGQGWESIFKGRVQTVVTIDAVDCVGPKVTVKGGDSFTVGADGTYSKVSFKLFDAGKVDRLTLNGKVKDLTDNVWSDLNFVAPGKFGAVEGANTLVVFDVAGNSTTVEFTLTTA</sequence>
<evidence type="ECO:0000313" key="5">
    <source>
        <dbReference type="Proteomes" id="UP001321475"/>
    </source>
</evidence>
<dbReference type="InterPro" id="IPR013780">
    <property type="entry name" value="Glyco_hydro_b"/>
</dbReference>
<dbReference type="Gene3D" id="2.60.120.560">
    <property type="entry name" value="Exo-inulinase, domain 1"/>
    <property type="match status" value="1"/>
</dbReference>
<dbReference type="Pfam" id="PF02057">
    <property type="entry name" value="Glyco_hydro_59"/>
    <property type="match status" value="1"/>
</dbReference>
<accession>A0ABM8G1X1</accession>
<dbReference type="Gene3D" id="3.20.20.80">
    <property type="entry name" value="Glycosidases"/>
    <property type="match status" value="1"/>
</dbReference>
<dbReference type="InterPro" id="IPR017853">
    <property type="entry name" value="GH"/>
</dbReference>
<dbReference type="Pfam" id="PF07532">
    <property type="entry name" value="Big_4"/>
    <property type="match status" value="1"/>
</dbReference>
<reference evidence="5" key="1">
    <citation type="journal article" date="2019" name="Int. J. Syst. Evol. Microbiol.">
        <title>The Global Catalogue of Microorganisms (GCM) 10K type strain sequencing project: providing services to taxonomists for standard genome sequencing and annotation.</title>
        <authorList>
            <consortium name="The Broad Institute Genomics Platform"/>
            <consortium name="The Broad Institute Genome Sequencing Center for Infectious Disease"/>
            <person name="Wu L."/>
            <person name="Ma J."/>
        </authorList>
    </citation>
    <scope>NUCLEOTIDE SEQUENCE [LARGE SCALE GENOMIC DNA]</scope>
    <source>
        <strain evidence="5">NBRC 108565</strain>
    </source>
</reference>
<organism evidence="4 5">
    <name type="scientific">Paraoerskovia sediminicola</name>
    <dbReference type="NCBI Taxonomy" id="1138587"/>
    <lineage>
        <taxon>Bacteria</taxon>
        <taxon>Bacillati</taxon>
        <taxon>Actinomycetota</taxon>
        <taxon>Actinomycetes</taxon>
        <taxon>Micrococcales</taxon>
        <taxon>Cellulomonadaceae</taxon>
        <taxon>Paraoerskovia</taxon>
    </lineage>
</organism>
<evidence type="ECO:0000313" key="4">
    <source>
        <dbReference type="EMBL" id="BDZ42010.1"/>
    </source>
</evidence>
<dbReference type="EMBL" id="AP027729">
    <property type="protein sequence ID" value="BDZ42010.1"/>
    <property type="molecule type" value="Genomic_DNA"/>
</dbReference>
<proteinExistence type="predicted"/>